<accession>A0AAD7BEL4</accession>
<evidence type="ECO:0000313" key="5">
    <source>
        <dbReference type="Proteomes" id="UP001221142"/>
    </source>
</evidence>
<evidence type="ECO:0000259" key="3">
    <source>
        <dbReference type="PROSITE" id="PS50137"/>
    </source>
</evidence>
<dbReference type="InterPro" id="IPR014720">
    <property type="entry name" value="dsRBD_dom"/>
</dbReference>
<dbReference type="SMART" id="SM00358">
    <property type="entry name" value="DSRM"/>
    <property type="match status" value="1"/>
</dbReference>
<evidence type="ECO:0000313" key="4">
    <source>
        <dbReference type="EMBL" id="KAJ7618601.1"/>
    </source>
</evidence>
<sequence>LGESVLHLVLTSMIMEMYPELGMDTMNVSTLAVCSLQRFLNWSRASAKISSKIRLCLNCGLMPNQRSAVYISLLARYTKQDIGALHNDQGFQVTTNRLDGILRPLVSAIYDSLPDHAPPPPEKAVGLDSPPSSPQHESQAGSYIASFNEQLQKSQRRAEWTYTEGIGPAGGKERDPGVPGNKINGMWCAEVVVDGVTLGRGEGSTKKAARNECAREALERMGGMS</sequence>
<feature type="non-terminal residue" evidence="4">
    <location>
        <position position="1"/>
    </location>
</feature>
<keyword evidence="5" id="KW-1185">Reference proteome</keyword>
<keyword evidence="1" id="KW-0694">RNA-binding</keyword>
<feature type="region of interest" description="Disordered" evidence="2">
    <location>
        <begin position="112"/>
        <end position="139"/>
    </location>
</feature>
<protein>
    <recommendedName>
        <fullName evidence="3">DRBM domain-containing protein</fullName>
    </recommendedName>
</protein>
<name>A0AAD7BEL4_9AGAR</name>
<dbReference type="Gene3D" id="3.30.160.20">
    <property type="match status" value="1"/>
</dbReference>
<dbReference type="GO" id="GO:0003723">
    <property type="term" value="F:RNA binding"/>
    <property type="evidence" value="ECO:0007669"/>
    <property type="project" value="UniProtKB-UniRule"/>
</dbReference>
<feature type="region of interest" description="Disordered" evidence="2">
    <location>
        <begin position="163"/>
        <end position="183"/>
    </location>
</feature>
<proteinExistence type="predicted"/>
<organism evidence="4 5">
    <name type="scientific">Roridomyces roridus</name>
    <dbReference type="NCBI Taxonomy" id="1738132"/>
    <lineage>
        <taxon>Eukaryota</taxon>
        <taxon>Fungi</taxon>
        <taxon>Dikarya</taxon>
        <taxon>Basidiomycota</taxon>
        <taxon>Agaricomycotina</taxon>
        <taxon>Agaricomycetes</taxon>
        <taxon>Agaricomycetidae</taxon>
        <taxon>Agaricales</taxon>
        <taxon>Marasmiineae</taxon>
        <taxon>Mycenaceae</taxon>
        <taxon>Roridomyces</taxon>
    </lineage>
</organism>
<dbReference type="AlphaFoldDB" id="A0AAD7BEL4"/>
<evidence type="ECO:0000256" key="1">
    <source>
        <dbReference type="PROSITE-ProRule" id="PRU00266"/>
    </source>
</evidence>
<dbReference type="SUPFAM" id="SSF54768">
    <property type="entry name" value="dsRNA-binding domain-like"/>
    <property type="match status" value="1"/>
</dbReference>
<dbReference type="Proteomes" id="UP001221142">
    <property type="component" value="Unassembled WGS sequence"/>
</dbReference>
<dbReference type="PROSITE" id="PS50137">
    <property type="entry name" value="DS_RBD"/>
    <property type="match status" value="1"/>
</dbReference>
<comment type="caution">
    <text evidence="4">The sequence shown here is derived from an EMBL/GenBank/DDBJ whole genome shotgun (WGS) entry which is preliminary data.</text>
</comment>
<dbReference type="Pfam" id="PF00035">
    <property type="entry name" value="dsrm"/>
    <property type="match status" value="1"/>
</dbReference>
<dbReference type="EMBL" id="JARKIF010000019">
    <property type="protein sequence ID" value="KAJ7618601.1"/>
    <property type="molecule type" value="Genomic_DNA"/>
</dbReference>
<feature type="domain" description="DRBM" evidence="3">
    <location>
        <begin position="142"/>
        <end position="223"/>
    </location>
</feature>
<gene>
    <name evidence="4" type="ORF">FB45DRAFT_755861</name>
</gene>
<evidence type="ECO:0000256" key="2">
    <source>
        <dbReference type="SAM" id="MobiDB-lite"/>
    </source>
</evidence>
<reference evidence="4" key="1">
    <citation type="submission" date="2023-03" db="EMBL/GenBank/DDBJ databases">
        <title>Massive genome expansion in bonnet fungi (Mycena s.s.) driven by repeated elements and novel gene families across ecological guilds.</title>
        <authorList>
            <consortium name="Lawrence Berkeley National Laboratory"/>
            <person name="Harder C.B."/>
            <person name="Miyauchi S."/>
            <person name="Viragh M."/>
            <person name="Kuo A."/>
            <person name="Thoen E."/>
            <person name="Andreopoulos B."/>
            <person name="Lu D."/>
            <person name="Skrede I."/>
            <person name="Drula E."/>
            <person name="Henrissat B."/>
            <person name="Morin E."/>
            <person name="Kohler A."/>
            <person name="Barry K."/>
            <person name="LaButti K."/>
            <person name="Morin E."/>
            <person name="Salamov A."/>
            <person name="Lipzen A."/>
            <person name="Mereny Z."/>
            <person name="Hegedus B."/>
            <person name="Baldrian P."/>
            <person name="Stursova M."/>
            <person name="Weitz H."/>
            <person name="Taylor A."/>
            <person name="Grigoriev I.V."/>
            <person name="Nagy L.G."/>
            <person name="Martin F."/>
            <person name="Kauserud H."/>
        </authorList>
    </citation>
    <scope>NUCLEOTIDE SEQUENCE</scope>
    <source>
        <strain evidence="4">9284</strain>
    </source>
</reference>